<evidence type="ECO:0000313" key="2">
    <source>
        <dbReference type="EMBL" id="GAA5057229.1"/>
    </source>
</evidence>
<proteinExistence type="predicted"/>
<protein>
    <submittedName>
        <fullName evidence="2">Uncharacterized protein</fullName>
    </submittedName>
</protein>
<comment type="caution">
    <text evidence="2">The sequence shown here is derived from an EMBL/GenBank/DDBJ whole genome shotgun (WGS) entry which is preliminary data.</text>
</comment>
<gene>
    <name evidence="2" type="ORF">GCM10023336_30840</name>
</gene>
<evidence type="ECO:0000256" key="1">
    <source>
        <dbReference type="SAM" id="Coils"/>
    </source>
</evidence>
<keyword evidence="3" id="KW-1185">Reference proteome</keyword>
<dbReference type="RefSeq" id="WP_345668825.1">
    <property type="nucleotide sequence ID" value="NZ_BAABKC010000044.1"/>
</dbReference>
<organism evidence="2 3">
    <name type="scientific">Streptomyces similanensis</name>
    <dbReference type="NCBI Taxonomy" id="1274988"/>
    <lineage>
        <taxon>Bacteria</taxon>
        <taxon>Bacillati</taxon>
        <taxon>Actinomycetota</taxon>
        <taxon>Actinomycetes</taxon>
        <taxon>Kitasatosporales</taxon>
        <taxon>Streptomycetaceae</taxon>
        <taxon>Streptomyces</taxon>
    </lineage>
</organism>
<keyword evidence="1" id="KW-0175">Coiled coil</keyword>
<dbReference type="Proteomes" id="UP001500124">
    <property type="component" value="Unassembled WGS sequence"/>
</dbReference>
<name>A0ABP9KH92_9ACTN</name>
<accession>A0ABP9KH92</accession>
<reference evidence="3" key="1">
    <citation type="journal article" date="2019" name="Int. J. Syst. Evol. Microbiol.">
        <title>The Global Catalogue of Microorganisms (GCM) 10K type strain sequencing project: providing services to taxonomists for standard genome sequencing and annotation.</title>
        <authorList>
            <consortium name="The Broad Institute Genomics Platform"/>
            <consortium name="The Broad Institute Genome Sequencing Center for Infectious Disease"/>
            <person name="Wu L."/>
            <person name="Ma J."/>
        </authorList>
    </citation>
    <scope>NUCLEOTIDE SEQUENCE [LARGE SCALE GENOMIC DNA]</scope>
    <source>
        <strain evidence="3">JCM 18410</strain>
    </source>
</reference>
<dbReference type="EMBL" id="BAABKC010000044">
    <property type="protein sequence ID" value="GAA5057229.1"/>
    <property type="molecule type" value="Genomic_DNA"/>
</dbReference>
<feature type="coiled-coil region" evidence="1">
    <location>
        <begin position="106"/>
        <end position="195"/>
    </location>
</feature>
<evidence type="ECO:0000313" key="3">
    <source>
        <dbReference type="Proteomes" id="UP001500124"/>
    </source>
</evidence>
<sequence>MAASGSAGSDTHKLNLDFVPEPVRNAFRLYYSKDEAANLVMKVTTINNTLDYLKIGLAAVSTGLTVVKADFTFLKIDEKGITWLGNTVKPFPWAKEGDKWWRRVVSQKKIDEFEDKEKEKEKLKKEQEELKKLRPYVDKTFYRQSRAAGLNQRINHAQNTADQAKTKAQSAENKVNELRRSLRTAGENAKQTERVRNQNFTTTRDSVNKLSQALAGI</sequence>